<proteinExistence type="predicted"/>
<protein>
    <submittedName>
        <fullName evidence="2">Unannotated protein</fullName>
    </submittedName>
</protein>
<evidence type="ECO:0000259" key="1">
    <source>
        <dbReference type="Pfam" id="PF01345"/>
    </source>
</evidence>
<sequence length="115" mass="12032">MQVGLLTLTPEPLASIKRGKTVKLTIVIKNPSAIALKKVKTCVKLPKGFKLAKKTGFTVKSGLACRTTATLAAGTSKTVLVAVQAPRKTGKASFIITVVATDIAKVTKTVKATVR</sequence>
<evidence type="ECO:0000313" key="2">
    <source>
        <dbReference type="EMBL" id="CAB4880352.1"/>
    </source>
</evidence>
<gene>
    <name evidence="2" type="ORF">UFOPK3423_01294</name>
</gene>
<dbReference type="EMBL" id="CAFBLQ010000161">
    <property type="protein sequence ID" value="CAB4880352.1"/>
    <property type="molecule type" value="Genomic_DNA"/>
</dbReference>
<dbReference type="AlphaFoldDB" id="A0A6J7EAZ8"/>
<dbReference type="InterPro" id="IPR001434">
    <property type="entry name" value="OmcB-like_DUF11"/>
</dbReference>
<name>A0A6J7EAZ8_9ZZZZ</name>
<feature type="domain" description="DUF11" evidence="1">
    <location>
        <begin position="15"/>
        <end position="101"/>
    </location>
</feature>
<organism evidence="2">
    <name type="scientific">freshwater metagenome</name>
    <dbReference type="NCBI Taxonomy" id="449393"/>
    <lineage>
        <taxon>unclassified sequences</taxon>
        <taxon>metagenomes</taxon>
        <taxon>ecological metagenomes</taxon>
    </lineage>
</organism>
<accession>A0A6J7EAZ8</accession>
<reference evidence="2" key="1">
    <citation type="submission" date="2020-05" db="EMBL/GenBank/DDBJ databases">
        <authorList>
            <person name="Chiriac C."/>
            <person name="Salcher M."/>
            <person name="Ghai R."/>
            <person name="Kavagutti S V."/>
        </authorList>
    </citation>
    <scope>NUCLEOTIDE SEQUENCE</scope>
</reference>
<dbReference type="Pfam" id="PF01345">
    <property type="entry name" value="DUF11"/>
    <property type="match status" value="1"/>
</dbReference>